<evidence type="ECO:0008006" key="4">
    <source>
        <dbReference type="Google" id="ProtNLM"/>
    </source>
</evidence>
<organism evidence="2 3">
    <name type="scientific">Blautia faecis</name>
    <dbReference type="NCBI Taxonomy" id="871665"/>
    <lineage>
        <taxon>Bacteria</taxon>
        <taxon>Bacillati</taxon>
        <taxon>Bacillota</taxon>
        <taxon>Clostridia</taxon>
        <taxon>Lachnospirales</taxon>
        <taxon>Lachnospiraceae</taxon>
        <taxon>Blautia</taxon>
    </lineage>
</organism>
<protein>
    <recommendedName>
        <fullName evidence="4">Type 4 fimbrial biogenesis protein PilX N-terminal domain-containing protein</fullName>
    </recommendedName>
</protein>
<evidence type="ECO:0000256" key="1">
    <source>
        <dbReference type="SAM" id="Phobius"/>
    </source>
</evidence>
<keyword evidence="3" id="KW-1185">Reference proteome</keyword>
<keyword evidence="1" id="KW-0472">Membrane</keyword>
<keyword evidence="1" id="KW-0812">Transmembrane</keyword>
<dbReference type="RefSeq" id="WP_173770370.1">
    <property type="nucleotide sequence ID" value="NZ_JAAITS010000086.1"/>
</dbReference>
<name>A0ABX2HDM2_9FIRM</name>
<accession>A0ABX2HDM2</accession>
<dbReference type="EMBL" id="JAAITS010000086">
    <property type="protein sequence ID" value="NSG87552.1"/>
    <property type="molecule type" value="Genomic_DNA"/>
</dbReference>
<dbReference type="Proteomes" id="UP001644719">
    <property type="component" value="Unassembled WGS sequence"/>
</dbReference>
<sequence>MKEKNHLFSATGIPSLFLIFGVLMLVILSLLGYGTSRQDLRSSSLSLEQTSAYYNACSEAADFYSELVQTLEGFQEQAKTETAYYQLVSDYLNSQENVEWNSEEHTAEYVKAFSDTQSLAVKVSVFWTDRTADSTAFDAAASDTITSDIVASDTITSDIVASDTITSDIVASDRTVTNNAGLDVTSSNNIAGILSWNTVVTADWNPDNSQSVYKGE</sequence>
<gene>
    <name evidence="2" type="ORF">G5B17_19600</name>
</gene>
<evidence type="ECO:0000313" key="3">
    <source>
        <dbReference type="Proteomes" id="UP001644719"/>
    </source>
</evidence>
<keyword evidence="1" id="KW-1133">Transmembrane helix</keyword>
<feature type="transmembrane region" description="Helical" evidence="1">
    <location>
        <begin position="12"/>
        <end position="33"/>
    </location>
</feature>
<comment type="caution">
    <text evidence="2">The sequence shown here is derived from an EMBL/GenBank/DDBJ whole genome shotgun (WGS) entry which is preliminary data.</text>
</comment>
<reference evidence="2 3" key="1">
    <citation type="journal article" date="2020" name="Cell Host Microbe">
        <title>Functional and Genomic Variation between Human-Derived Isolates of Lachnospiraceae Reveals Inter- and Intra-Species Diversity.</title>
        <authorList>
            <person name="Sorbara M.T."/>
            <person name="Littmann E.R."/>
            <person name="Fontana E."/>
            <person name="Moody T.U."/>
            <person name="Kohout C.E."/>
            <person name="Gjonbalaj M."/>
            <person name="Eaton V."/>
            <person name="Seok R."/>
            <person name="Leiner I.M."/>
            <person name="Pamer E.G."/>
        </authorList>
    </citation>
    <scope>NUCLEOTIDE SEQUENCE [LARGE SCALE GENOMIC DNA]</scope>
    <source>
        <strain evidence="2 3">MSK.17.74</strain>
    </source>
</reference>
<proteinExistence type="predicted"/>
<evidence type="ECO:0000313" key="2">
    <source>
        <dbReference type="EMBL" id="NSG87552.1"/>
    </source>
</evidence>